<accession>W7A4Y5</accession>
<proteinExistence type="predicted"/>
<sequence length="69" mass="7985">MSDNTKEKKRGLNDRRADSLERQRRKEPPPPKAAVRNTNTAYQEGQNGTQTQRPVTRKGYTVQSRENSR</sequence>
<dbReference type="GeneID" id="20040724"/>
<evidence type="ECO:0000313" key="2">
    <source>
        <dbReference type="EMBL" id="EUD64169.1"/>
    </source>
</evidence>
<feature type="region of interest" description="Disordered" evidence="1">
    <location>
        <begin position="1"/>
        <end position="69"/>
    </location>
</feature>
<organism evidence="2 3">
    <name type="scientific">Plasmodium inui San Antonio 1</name>
    <dbReference type="NCBI Taxonomy" id="1237626"/>
    <lineage>
        <taxon>Eukaryota</taxon>
        <taxon>Sar</taxon>
        <taxon>Alveolata</taxon>
        <taxon>Apicomplexa</taxon>
        <taxon>Aconoidasida</taxon>
        <taxon>Haemosporida</taxon>
        <taxon>Plasmodiidae</taxon>
        <taxon>Plasmodium</taxon>
        <taxon>Plasmodium (Plasmodium)</taxon>
    </lineage>
</organism>
<reference evidence="2 3" key="1">
    <citation type="submission" date="2013-02" db="EMBL/GenBank/DDBJ databases">
        <title>The Genome Sequence of Plasmodium inui San Antonio 1.</title>
        <authorList>
            <consortium name="The Broad Institute Genome Sequencing Platform"/>
            <consortium name="The Broad Institute Genome Sequencing Center for Infectious Disease"/>
            <person name="Neafsey D."/>
            <person name="Cheeseman I."/>
            <person name="Volkman S."/>
            <person name="Adams J."/>
            <person name="Walker B."/>
            <person name="Young S.K."/>
            <person name="Zeng Q."/>
            <person name="Gargeya S."/>
            <person name="Fitzgerald M."/>
            <person name="Haas B."/>
            <person name="Abouelleil A."/>
            <person name="Alvarado L."/>
            <person name="Arachchi H.M."/>
            <person name="Berlin A.M."/>
            <person name="Chapman S.B."/>
            <person name="Dewar J."/>
            <person name="Goldberg J."/>
            <person name="Griggs A."/>
            <person name="Gujja S."/>
            <person name="Hansen M."/>
            <person name="Howarth C."/>
            <person name="Imamovic A."/>
            <person name="Larimer J."/>
            <person name="McCowan C."/>
            <person name="Murphy C."/>
            <person name="Neiman D."/>
            <person name="Pearson M."/>
            <person name="Priest M."/>
            <person name="Roberts A."/>
            <person name="Saif S."/>
            <person name="Shea T."/>
            <person name="Sisk P."/>
            <person name="Sykes S."/>
            <person name="Wortman J."/>
            <person name="Nusbaum C."/>
            <person name="Birren B."/>
        </authorList>
    </citation>
    <scope>NUCLEOTIDE SEQUENCE [LARGE SCALE GENOMIC DNA]</scope>
    <source>
        <strain evidence="2 3">San Antonio 1</strain>
    </source>
</reference>
<dbReference type="VEuPathDB" id="PlasmoDB:C922_05450"/>
<protein>
    <submittedName>
        <fullName evidence="2">Uncharacterized protein</fullName>
    </submittedName>
</protein>
<dbReference type="AlphaFoldDB" id="W7A4Y5"/>
<keyword evidence="3" id="KW-1185">Reference proteome</keyword>
<evidence type="ECO:0000256" key="1">
    <source>
        <dbReference type="SAM" id="MobiDB-lite"/>
    </source>
</evidence>
<dbReference type="EMBL" id="KI965533">
    <property type="protein sequence ID" value="EUD64169.1"/>
    <property type="molecule type" value="Genomic_DNA"/>
</dbReference>
<name>W7A4Y5_9APIC</name>
<dbReference type="Proteomes" id="UP000030640">
    <property type="component" value="Unassembled WGS sequence"/>
</dbReference>
<gene>
    <name evidence="2" type="ORF">C922_05450</name>
</gene>
<evidence type="ECO:0000313" key="3">
    <source>
        <dbReference type="Proteomes" id="UP000030640"/>
    </source>
</evidence>
<feature type="compositionally biased region" description="Basic and acidic residues" evidence="1">
    <location>
        <begin position="1"/>
        <end position="29"/>
    </location>
</feature>
<dbReference type="RefSeq" id="XP_008819243.1">
    <property type="nucleotide sequence ID" value="XM_008821021.1"/>
</dbReference>
<feature type="compositionally biased region" description="Polar residues" evidence="1">
    <location>
        <begin position="37"/>
        <end position="54"/>
    </location>
</feature>